<organism evidence="2 3">
    <name type="scientific">Acropora cervicornis</name>
    <name type="common">Staghorn coral</name>
    <dbReference type="NCBI Taxonomy" id="6130"/>
    <lineage>
        <taxon>Eukaryota</taxon>
        <taxon>Metazoa</taxon>
        <taxon>Cnidaria</taxon>
        <taxon>Anthozoa</taxon>
        <taxon>Hexacorallia</taxon>
        <taxon>Scleractinia</taxon>
        <taxon>Astrocoeniina</taxon>
        <taxon>Acroporidae</taxon>
        <taxon>Acropora</taxon>
    </lineage>
</organism>
<dbReference type="AlphaFoldDB" id="A0AAD9PTJ8"/>
<reference evidence="2" key="1">
    <citation type="journal article" date="2023" name="G3 (Bethesda)">
        <title>Whole genome assembly and annotation of the endangered Caribbean coral Acropora cervicornis.</title>
        <authorList>
            <person name="Selwyn J.D."/>
            <person name="Vollmer S.V."/>
        </authorList>
    </citation>
    <scope>NUCLEOTIDE SEQUENCE</scope>
    <source>
        <strain evidence="2">K2</strain>
    </source>
</reference>
<sequence>MKKYMTISLLCFLFVAIAIPGMEAKPLKAIDTNVRFMDLPETFDASSPYDLAWQSLHMAAAAACRGSTPTGGSGTYVNLVLARNPHGKKSCKELCSDSGKPHCDAEASIRGWDGKAIQNGQIVAEYYNYGCDRKKWGYGRNEPGADEDDIMNNDWKGAYSFCCCRKN</sequence>
<keyword evidence="3" id="KW-1185">Reference proteome</keyword>
<dbReference type="EMBL" id="JARQWQ010000138">
    <property type="protein sequence ID" value="KAK2548805.1"/>
    <property type="molecule type" value="Genomic_DNA"/>
</dbReference>
<proteinExistence type="predicted"/>
<dbReference type="Proteomes" id="UP001249851">
    <property type="component" value="Unassembled WGS sequence"/>
</dbReference>
<feature type="signal peptide" evidence="1">
    <location>
        <begin position="1"/>
        <end position="24"/>
    </location>
</feature>
<protein>
    <submittedName>
        <fullName evidence="2">Uncharacterized protein</fullName>
    </submittedName>
</protein>
<name>A0AAD9PTJ8_ACRCE</name>
<accession>A0AAD9PTJ8</accession>
<evidence type="ECO:0000256" key="1">
    <source>
        <dbReference type="SAM" id="SignalP"/>
    </source>
</evidence>
<feature type="chain" id="PRO_5042213620" evidence="1">
    <location>
        <begin position="25"/>
        <end position="167"/>
    </location>
</feature>
<gene>
    <name evidence="2" type="ORF">P5673_030949</name>
</gene>
<evidence type="ECO:0000313" key="2">
    <source>
        <dbReference type="EMBL" id="KAK2548805.1"/>
    </source>
</evidence>
<comment type="caution">
    <text evidence="2">The sequence shown here is derived from an EMBL/GenBank/DDBJ whole genome shotgun (WGS) entry which is preliminary data.</text>
</comment>
<reference evidence="2" key="2">
    <citation type="journal article" date="2023" name="Science">
        <title>Genomic signatures of disease resistance in endangered staghorn corals.</title>
        <authorList>
            <person name="Vollmer S.V."/>
            <person name="Selwyn J.D."/>
            <person name="Despard B.A."/>
            <person name="Roesel C.L."/>
        </authorList>
    </citation>
    <scope>NUCLEOTIDE SEQUENCE</scope>
    <source>
        <strain evidence="2">K2</strain>
    </source>
</reference>
<evidence type="ECO:0000313" key="3">
    <source>
        <dbReference type="Proteomes" id="UP001249851"/>
    </source>
</evidence>
<keyword evidence="1" id="KW-0732">Signal</keyword>